<dbReference type="Pfam" id="PF02770">
    <property type="entry name" value="Acyl-CoA_dh_M"/>
    <property type="match status" value="1"/>
</dbReference>
<dbReference type="InterPro" id="IPR009075">
    <property type="entry name" value="AcylCo_DH/oxidase_C"/>
</dbReference>
<dbReference type="SUPFAM" id="SSF56645">
    <property type="entry name" value="Acyl-CoA dehydrogenase NM domain-like"/>
    <property type="match status" value="1"/>
</dbReference>
<dbReference type="InterPro" id="IPR036250">
    <property type="entry name" value="AcylCo_DH-like_C"/>
</dbReference>
<evidence type="ECO:0000256" key="3">
    <source>
        <dbReference type="ARBA" id="ARBA00011881"/>
    </source>
</evidence>
<dbReference type="Gene3D" id="1.20.140.10">
    <property type="entry name" value="Butyryl-CoA Dehydrogenase, subunit A, domain 3"/>
    <property type="match status" value="1"/>
</dbReference>
<evidence type="ECO:0000256" key="7">
    <source>
        <dbReference type="ARBA" id="ARBA00066362"/>
    </source>
</evidence>
<dbReference type="FunFam" id="1.20.140.10:FF:000004">
    <property type="entry name" value="Acyl-CoA dehydrogenase FadE25"/>
    <property type="match status" value="1"/>
</dbReference>
<dbReference type="FunFam" id="2.40.110.10:FF:000001">
    <property type="entry name" value="Acyl-CoA dehydrogenase, mitochondrial"/>
    <property type="match status" value="1"/>
</dbReference>
<evidence type="ECO:0000256" key="4">
    <source>
        <dbReference type="ARBA" id="ARBA00022630"/>
    </source>
</evidence>
<evidence type="ECO:0000256" key="6">
    <source>
        <dbReference type="ARBA" id="ARBA00023002"/>
    </source>
</evidence>
<dbReference type="Gene3D" id="2.40.110.10">
    <property type="entry name" value="Butyryl-CoA Dehydrogenase, subunit A, domain 2"/>
    <property type="match status" value="1"/>
</dbReference>
<dbReference type="SUPFAM" id="SSF47203">
    <property type="entry name" value="Acyl-CoA dehydrogenase C-terminal domain-like"/>
    <property type="match status" value="1"/>
</dbReference>
<dbReference type="PIRSF" id="PIRSF016578">
    <property type="entry name" value="HsaA"/>
    <property type="match status" value="1"/>
</dbReference>
<dbReference type="EC" id="1.3.8.10" evidence="7"/>
<dbReference type="InterPro" id="IPR013786">
    <property type="entry name" value="AcylCoA_DH/ox_N"/>
</dbReference>
<dbReference type="Pfam" id="PF02771">
    <property type="entry name" value="Acyl-CoA_dh_N"/>
    <property type="match status" value="1"/>
</dbReference>
<name>A0A7C4APU5_9BACT</name>
<evidence type="ECO:0000256" key="5">
    <source>
        <dbReference type="ARBA" id="ARBA00022827"/>
    </source>
</evidence>
<evidence type="ECO:0000259" key="11">
    <source>
        <dbReference type="Pfam" id="PF02770"/>
    </source>
</evidence>
<keyword evidence="6 9" id="KW-0560">Oxidoreductase</keyword>
<evidence type="ECO:0000256" key="1">
    <source>
        <dbReference type="ARBA" id="ARBA00001974"/>
    </source>
</evidence>
<sequence>MILETVQKIAAREIAPRASELDETAGFPHHAVELFAENGLLAAIVPAEYGGVHLRLLVYAMVLEEIAKVCASSALVLIAQADGTLPLIHGASEELKRKYLERLADSRPCLTAIAATEPSAGSDLLSMKTKAVRKGDKYIVNGQKCFITNGAVADFFVLYAYTDPSNGARGISAFVVEKGFPGLVYGKNENKMGMRGSINSELYFEDLEVPLENLIGAEGQGFKNLMQTLSMSRLFCAAQAVGIAQGAFDHAVHYARERVQFGKPIAALSPIQFMVADMAAGIESTRLLTYQAASLFDVGETKKAGTFAAMAKCAASDTAMRVTTDAVQIMGGYGYMKDYPVERMMRDAKLTQIYTGTNQIMRLVAGRSILDV</sequence>
<dbReference type="EMBL" id="DTGT01000002">
    <property type="protein sequence ID" value="HGH59661.1"/>
    <property type="molecule type" value="Genomic_DNA"/>
</dbReference>
<evidence type="ECO:0000256" key="9">
    <source>
        <dbReference type="RuleBase" id="RU362125"/>
    </source>
</evidence>
<evidence type="ECO:0000259" key="10">
    <source>
        <dbReference type="Pfam" id="PF00441"/>
    </source>
</evidence>
<proteinExistence type="inferred from homology"/>
<dbReference type="PANTHER" id="PTHR43884">
    <property type="entry name" value="ACYL-COA DEHYDROGENASE"/>
    <property type="match status" value="1"/>
</dbReference>
<dbReference type="GO" id="GO:0003995">
    <property type="term" value="F:acyl-CoA dehydrogenase activity"/>
    <property type="evidence" value="ECO:0007669"/>
    <property type="project" value="InterPro"/>
</dbReference>
<dbReference type="InterPro" id="IPR006089">
    <property type="entry name" value="Acyl-CoA_DH_CS"/>
</dbReference>
<feature type="domain" description="Acyl-CoA dehydrogenase/oxidase N-terminal" evidence="12">
    <location>
        <begin position="1"/>
        <end position="105"/>
    </location>
</feature>
<dbReference type="InterPro" id="IPR046373">
    <property type="entry name" value="Acyl-CoA_Oxase/DH_mid-dom_sf"/>
</dbReference>
<feature type="domain" description="Acyl-CoA oxidase/dehydrogenase middle" evidence="11">
    <location>
        <begin position="112"/>
        <end position="206"/>
    </location>
</feature>
<protein>
    <recommendedName>
        <fullName evidence="8">Cyclohex-1-ene-1-carbonyl-CoA dehydrogenase</fullName>
        <ecNumber evidence="7">1.3.8.10</ecNumber>
    </recommendedName>
</protein>
<comment type="subunit">
    <text evidence="3">Homotetramer.</text>
</comment>
<dbReference type="PANTHER" id="PTHR43884:SF12">
    <property type="entry name" value="ISOVALERYL-COA DEHYDROGENASE, MITOCHONDRIAL-RELATED"/>
    <property type="match status" value="1"/>
</dbReference>
<reference evidence="13" key="1">
    <citation type="journal article" date="2020" name="mSystems">
        <title>Genome- and Community-Level Interaction Insights into Carbon Utilization and Element Cycling Functions of Hydrothermarchaeota in Hydrothermal Sediment.</title>
        <authorList>
            <person name="Zhou Z."/>
            <person name="Liu Y."/>
            <person name="Xu W."/>
            <person name="Pan J."/>
            <person name="Luo Z.H."/>
            <person name="Li M."/>
        </authorList>
    </citation>
    <scope>NUCLEOTIDE SEQUENCE [LARGE SCALE GENOMIC DNA]</scope>
    <source>
        <strain evidence="13">SpSt-769</strain>
    </source>
</reference>
<feature type="domain" description="Acyl-CoA dehydrogenase/oxidase C-terminal" evidence="10">
    <location>
        <begin position="219"/>
        <end position="369"/>
    </location>
</feature>
<dbReference type="InterPro" id="IPR037069">
    <property type="entry name" value="AcylCoA_DH/ox_N_sf"/>
</dbReference>
<comment type="caution">
    <text evidence="13">The sequence shown here is derived from an EMBL/GenBank/DDBJ whole genome shotgun (WGS) entry which is preliminary data.</text>
</comment>
<dbReference type="AlphaFoldDB" id="A0A7C4APU5"/>
<evidence type="ECO:0000313" key="13">
    <source>
        <dbReference type="EMBL" id="HGH59661.1"/>
    </source>
</evidence>
<dbReference type="Gene3D" id="1.10.540.10">
    <property type="entry name" value="Acyl-CoA dehydrogenase/oxidase, N-terminal domain"/>
    <property type="match status" value="1"/>
</dbReference>
<comment type="cofactor">
    <cofactor evidence="1 9">
        <name>FAD</name>
        <dbReference type="ChEBI" id="CHEBI:57692"/>
    </cofactor>
</comment>
<keyword evidence="5 9" id="KW-0274">FAD</keyword>
<evidence type="ECO:0000259" key="12">
    <source>
        <dbReference type="Pfam" id="PF02771"/>
    </source>
</evidence>
<organism evidence="13">
    <name type="scientific">Desulfomonile tiedjei</name>
    <dbReference type="NCBI Taxonomy" id="2358"/>
    <lineage>
        <taxon>Bacteria</taxon>
        <taxon>Pseudomonadati</taxon>
        <taxon>Thermodesulfobacteriota</taxon>
        <taxon>Desulfomonilia</taxon>
        <taxon>Desulfomonilales</taxon>
        <taxon>Desulfomonilaceae</taxon>
        <taxon>Desulfomonile</taxon>
    </lineage>
</organism>
<keyword evidence="4 9" id="KW-0285">Flavoprotein</keyword>
<comment type="similarity">
    <text evidence="2 9">Belongs to the acyl-CoA dehydrogenase family.</text>
</comment>
<dbReference type="InterPro" id="IPR006091">
    <property type="entry name" value="Acyl-CoA_Oxase/DH_mid-dom"/>
</dbReference>
<gene>
    <name evidence="13" type="ORF">ENV54_00015</name>
</gene>
<accession>A0A7C4APU5</accession>
<evidence type="ECO:0000256" key="2">
    <source>
        <dbReference type="ARBA" id="ARBA00009347"/>
    </source>
</evidence>
<dbReference type="PROSITE" id="PS00073">
    <property type="entry name" value="ACYL_COA_DH_2"/>
    <property type="match status" value="1"/>
</dbReference>
<dbReference type="GO" id="GO:0050660">
    <property type="term" value="F:flavin adenine dinucleotide binding"/>
    <property type="evidence" value="ECO:0007669"/>
    <property type="project" value="InterPro"/>
</dbReference>
<evidence type="ECO:0000256" key="8">
    <source>
        <dbReference type="ARBA" id="ARBA00072305"/>
    </source>
</evidence>
<dbReference type="InterPro" id="IPR009100">
    <property type="entry name" value="AcylCoA_DH/oxidase_NM_dom_sf"/>
</dbReference>
<dbReference type="Pfam" id="PF00441">
    <property type="entry name" value="Acyl-CoA_dh_1"/>
    <property type="match status" value="1"/>
</dbReference>